<organism evidence="6 7">
    <name type="scientific">Kineobactrum sediminis</name>
    <dbReference type="NCBI Taxonomy" id="1905677"/>
    <lineage>
        <taxon>Bacteria</taxon>
        <taxon>Pseudomonadati</taxon>
        <taxon>Pseudomonadota</taxon>
        <taxon>Gammaproteobacteria</taxon>
        <taxon>Cellvibrionales</taxon>
        <taxon>Halieaceae</taxon>
        <taxon>Kineobactrum</taxon>
    </lineage>
</organism>
<evidence type="ECO:0000256" key="3">
    <source>
        <dbReference type="ARBA" id="ARBA00022989"/>
    </source>
</evidence>
<dbReference type="PANTHER" id="PTHR11040">
    <property type="entry name" value="ZINC/IRON TRANSPORTER"/>
    <property type="match status" value="1"/>
</dbReference>
<dbReference type="GO" id="GO:0005385">
    <property type="term" value="F:zinc ion transmembrane transporter activity"/>
    <property type="evidence" value="ECO:0007669"/>
    <property type="project" value="TreeGrafter"/>
</dbReference>
<dbReference type="Pfam" id="PF02535">
    <property type="entry name" value="Zip"/>
    <property type="match status" value="2"/>
</dbReference>
<dbReference type="Proteomes" id="UP000234845">
    <property type="component" value="Unassembled WGS sequence"/>
</dbReference>
<dbReference type="GO" id="GO:0016020">
    <property type="term" value="C:membrane"/>
    <property type="evidence" value="ECO:0007669"/>
    <property type="project" value="UniProtKB-SubCell"/>
</dbReference>
<proteinExistence type="predicted"/>
<gene>
    <name evidence="6" type="ORF">CWI75_08355</name>
</gene>
<keyword evidence="2 5" id="KW-0812">Transmembrane</keyword>
<protein>
    <submittedName>
        <fullName evidence="6">ZIP family metal transporter</fullName>
    </submittedName>
</protein>
<accession>A0A2N5Y2H3</accession>
<evidence type="ECO:0000313" key="7">
    <source>
        <dbReference type="Proteomes" id="UP000234845"/>
    </source>
</evidence>
<evidence type="ECO:0000256" key="4">
    <source>
        <dbReference type="ARBA" id="ARBA00023136"/>
    </source>
</evidence>
<dbReference type="EMBL" id="PKLZ01000007">
    <property type="protein sequence ID" value="PLW82587.1"/>
    <property type="molecule type" value="Genomic_DNA"/>
</dbReference>
<evidence type="ECO:0000256" key="2">
    <source>
        <dbReference type="ARBA" id="ARBA00022692"/>
    </source>
</evidence>
<feature type="transmembrane region" description="Helical" evidence="5">
    <location>
        <begin position="97"/>
        <end position="122"/>
    </location>
</feature>
<feature type="transmembrane region" description="Helical" evidence="5">
    <location>
        <begin position="226"/>
        <end position="242"/>
    </location>
</feature>
<feature type="transmembrane region" description="Helical" evidence="5">
    <location>
        <begin position="38"/>
        <end position="57"/>
    </location>
</feature>
<dbReference type="RefSeq" id="WP_101521055.1">
    <property type="nucleotide sequence ID" value="NZ_PKLZ01000007.1"/>
</dbReference>
<keyword evidence="7" id="KW-1185">Reference proteome</keyword>
<evidence type="ECO:0000256" key="1">
    <source>
        <dbReference type="ARBA" id="ARBA00004141"/>
    </source>
</evidence>
<feature type="transmembrane region" description="Helical" evidence="5">
    <location>
        <begin position="6"/>
        <end position="26"/>
    </location>
</feature>
<feature type="transmembrane region" description="Helical" evidence="5">
    <location>
        <begin position="192"/>
        <end position="214"/>
    </location>
</feature>
<dbReference type="AlphaFoldDB" id="A0A2N5Y2H3"/>
<feature type="transmembrane region" description="Helical" evidence="5">
    <location>
        <begin position="128"/>
        <end position="153"/>
    </location>
</feature>
<dbReference type="InterPro" id="IPR003689">
    <property type="entry name" value="ZIP"/>
</dbReference>
<dbReference type="OrthoDB" id="9806593at2"/>
<comment type="subcellular location">
    <subcellularLocation>
        <location evidence="1">Membrane</location>
        <topology evidence="1">Multi-pass membrane protein</topology>
    </subcellularLocation>
</comment>
<keyword evidence="3 5" id="KW-1133">Transmembrane helix</keyword>
<keyword evidence="4 5" id="KW-0472">Membrane</keyword>
<evidence type="ECO:0000256" key="5">
    <source>
        <dbReference type="SAM" id="Phobius"/>
    </source>
</evidence>
<name>A0A2N5Y2H3_9GAMM</name>
<comment type="caution">
    <text evidence="6">The sequence shown here is derived from an EMBL/GenBank/DDBJ whole genome shotgun (WGS) entry which is preliminary data.</text>
</comment>
<feature type="transmembrane region" description="Helical" evidence="5">
    <location>
        <begin position="165"/>
        <end position="186"/>
    </location>
</feature>
<sequence>MENTFWAPFFTSLIAASVTALGIYTIRRFSRWGEANISYFMCFAAGVLISASFLHLVPKSLGMNPDAHAWLLAGFLGMLVFHRFLSGVICEKSPKNVNYVLGLLPMTGIAFHSFLDGFIYSITFTVNVFTGLIATLGMVLHEFPEGIIIYLFLLRAGFSERQSLLMALLAAAATTPLGMVISYPFISEIDYTTLGALLALAAGSLLYIGATHLLPEAEHEQKKLSLPAVFAGVLTALLIVMSRH</sequence>
<feature type="transmembrane region" description="Helical" evidence="5">
    <location>
        <begin position="69"/>
        <end position="85"/>
    </location>
</feature>
<evidence type="ECO:0000313" key="6">
    <source>
        <dbReference type="EMBL" id="PLW82587.1"/>
    </source>
</evidence>
<dbReference type="PANTHER" id="PTHR11040:SF44">
    <property type="entry name" value="PROTEIN ZNTC-RELATED"/>
    <property type="match status" value="1"/>
</dbReference>
<reference evidence="7" key="1">
    <citation type="submission" date="2017-11" db="EMBL/GenBank/DDBJ databases">
        <title>The draft genome sequence of Chromatocurvus sp. F02.</title>
        <authorList>
            <person name="Du Z.-J."/>
            <person name="Chang Y.-Q."/>
        </authorList>
    </citation>
    <scope>NUCLEOTIDE SEQUENCE [LARGE SCALE GENOMIC DNA]</scope>
    <source>
        <strain evidence="7">F02</strain>
    </source>
</reference>